<gene>
    <name evidence="2" type="ORF">FAD_1393</name>
</gene>
<accession>A0A1V0N552</accession>
<dbReference type="PANTHER" id="PTHR37984">
    <property type="entry name" value="PROTEIN CBG26694"/>
    <property type="match status" value="1"/>
</dbReference>
<dbReference type="GO" id="GO:0003676">
    <property type="term" value="F:nucleic acid binding"/>
    <property type="evidence" value="ECO:0007669"/>
    <property type="project" value="InterPro"/>
</dbReference>
<dbReference type="InterPro" id="IPR001584">
    <property type="entry name" value="Integrase_cat-core"/>
</dbReference>
<dbReference type="STRING" id="74969.FAD_1393"/>
<sequence>MKLNNKKIKYIIKQKEKGESSKKLAIIYGVTVRYINKIYFNYLEYGKEELYKTGRKKKNIDSNTEELIINIRDNYPLSGPLPIEKYLKDKGIQISHNIIYRILLKYNMVNEDINKKNQRKYLKYEREHSNSLWHMDWTKYSDSEKLIIIEDDASRFIVGMGIYSEETIDNTIETLEIAIDLYGKPEEILTDHGTQFFSNGKNGIPGDKNKFQEYLDNNNIKHIVGRIDHPQTNGKLERLNYTIKRLRPYFSTWDEVVYYYNYKRRHMSLSIDDRPVVTPAMAYEEKGGKLNVKEQ</sequence>
<dbReference type="EMBL" id="CP015363">
    <property type="protein sequence ID" value="ARD85253.1"/>
    <property type="molecule type" value="Genomic_DNA"/>
</dbReference>
<reference evidence="2 3" key="1">
    <citation type="submission" date="2011-10" db="EMBL/GenBank/DDBJ databases">
        <title>Metabolic and evolutionary patterns in the extreme acidophile Ferroplasma acidiphilum.</title>
        <authorList>
            <person name="Golyshina O.V."/>
            <person name="Kozyavkin S.A."/>
            <person name="Tatusov R.L."/>
            <person name="Slesarev A.I."/>
            <person name="Golyshin P.N."/>
        </authorList>
    </citation>
    <scope>NUCLEOTIDE SEQUENCE [LARGE SCALE GENOMIC DNA]</scope>
    <source>
        <strain evidence="3">Y</strain>
    </source>
</reference>
<proteinExistence type="predicted"/>
<feature type="domain" description="Integrase catalytic" evidence="1">
    <location>
        <begin position="123"/>
        <end position="245"/>
    </location>
</feature>
<dbReference type="GeneID" id="16024631"/>
<evidence type="ECO:0000313" key="3">
    <source>
        <dbReference type="Proteomes" id="UP000192050"/>
    </source>
</evidence>
<dbReference type="SUPFAM" id="SSF46689">
    <property type="entry name" value="Homeodomain-like"/>
    <property type="match status" value="1"/>
</dbReference>
<dbReference type="KEGG" id="fai:FAD_1393"/>
<dbReference type="Pfam" id="PF00665">
    <property type="entry name" value="rve"/>
    <property type="match status" value="1"/>
</dbReference>
<organism evidence="2 3">
    <name type="scientific">Ferroplasma acidiphilum</name>
    <dbReference type="NCBI Taxonomy" id="74969"/>
    <lineage>
        <taxon>Archaea</taxon>
        <taxon>Methanobacteriati</taxon>
        <taxon>Thermoplasmatota</taxon>
        <taxon>Thermoplasmata</taxon>
        <taxon>Thermoplasmatales</taxon>
        <taxon>Ferroplasmaceae</taxon>
        <taxon>Ferroplasma</taxon>
    </lineage>
</organism>
<evidence type="ECO:0000313" key="2">
    <source>
        <dbReference type="EMBL" id="ARD85253.1"/>
    </source>
</evidence>
<dbReference type="GO" id="GO:0015074">
    <property type="term" value="P:DNA integration"/>
    <property type="evidence" value="ECO:0007669"/>
    <property type="project" value="InterPro"/>
</dbReference>
<dbReference type="Proteomes" id="UP000192050">
    <property type="component" value="Chromosome"/>
</dbReference>
<evidence type="ECO:0000259" key="1">
    <source>
        <dbReference type="PROSITE" id="PS50994"/>
    </source>
</evidence>
<dbReference type="AlphaFoldDB" id="A0A1V0N552"/>
<dbReference type="InterPro" id="IPR009057">
    <property type="entry name" value="Homeodomain-like_sf"/>
</dbReference>
<dbReference type="InterPro" id="IPR036397">
    <property type="entry name" value="RNaseH_sf"/>
</dbReference>
<dbReference type="GeneID" id="31676885"/>
<dbReference type="InterPro" id="IPR012337">
    <property type="entry name" value="RNaseH-like_sf"/>
</dbReference>
<dbReference type="PANTHER" id="PTHR37984:SF5">
    <property type="entry name" value="PROTEIN NYNRIN-LIKE"/>
    <property type="match status" value="1"/>
</dbReference>
<dbReference type="OrthoDB" id="210900at2157"/>
<protein>
    <submittedName>
        <fullName evidence="2">Transposase</fullName>
    </submittedName>
</protein>
<dbReference type="RefSeq" id="WP_009886505.1">
    <property type="nucleotide sequence ID" value="NZ_CP015363.1"/>
</dbReference>
<dbReference type="PROSITE" id="PS50994">
    <property type="entry name" value="INTEGRASE"/>
    <property type="match status" value="1"/>
</dbReference>
<keyword evidence="3" id="KW-1185">Reference proteome</keyword>
<dbReference type="InterPro" id="IPR050951">
    <property type="entry name" value="Retrovirus_Pol_polyprotein"/>
</dbReference>
<dbReference type="SUPFAM" id="SSF53098">
    <property type="entry name" value="Ribonuclease H-like"/>
    <property type="match status" value="1"/>
</dbReference>
<dbReference type="Gene3D" id="3.30.420.10">
    <property type="entry name" value="Ribonuclease H-like superfamily/Ribonuclease H"/>
    <property type="match status" value="1"/>
</dbReference>
<name>A0A1V0N552_9ARCH</name>